<sequence length="113" mass="12660">MTPWKTSHLVIPYKPVSGLPSIICIAIIRYRYRRDIGIVFGLINTANPVTLKLVWRTKWIALRSPRGSVWRGPVARTPDNPVKGHGYGIKPTLLGLRLLRHSGQQGPAVTQSR</sequence>
<dbReference type="Proteomes" id="UP000272025">
    <property type="component" value="Unassembled WGS sequence"/>
</dbReference>
<organism evidence="1 3">
    <name type="scientific">Sodiomyces alkalinus (strain CBS 110278 / VKM F-3762 / F11)</name>
    <name type="common">Alkaliphilic filamentous fungus</name>
    <dbReference type="NCBI Taxonomy" id="1314773"/>
    <lineage>
        <taxon>Eukaryota</taxon>
        <taxon>Fungi</taxon>
        <taxon>Dikarya</taxon>
        <taxon>Ascomycota</taxon>
        <taxon>Pezizomycotina</taxon>
        <taxon>Sordariomycetes</taxon>
        <taxon>Hypocreomycetidae</taxon>
        <taxon>Glomerellales</taxon>
        <taxon>Plectosphaerellaceae</taxon>
        <taxon>Sodiomyces</taxon>
    </lineage>
</organism>
<name>A0A3N2PJX7_SODAK</name>
<protein>
    <submittedName>
        <fullName evidence="1">Uncharacterized protein</fullName>
    </submittedName>
</protein>
<evidence type="ECO:0000313" key="3">
    <source>
        <dbReference type="Proteomes" id="UP000272025"/>
    </source>
</evidence>
<keyword evidence="3" id="KW-1185">Reference proteome</keyword>
<dbReference type="GeneID" id="39582945"/>
<accession>A0A3N2PJX7</accession>
<dbReference type="RefSeq" id="XP_028464476.1">
    <property type="nucleotide sequence ID" value="XM_028614467.1"/>
</dbReference>
<proteinExistence type="predicted"/>
<gene>
    <name evidence="2" type="ORF">SODALDRAFT_362494</name>
    <name evidence="1" type="ORF">SODALDRAFT_363525</name>
</gene>
<dbReference type="AlphaFoldDB" id="A0A3N2PJX7"/>
<dbReference type="EMBL" id="ML119062">
    <property type="protein sequence ID" value="ROT34838.1"/>
    <property type="molecule type" value="Genomic_DNA"/>
</dbReference>
<reference evidence="1 3" key="1">
    <citation type="journal article" date="2018" name="Mol. Ecol.">
        <title>The obligate alkalophilic soda-lake fungus Sodiomyces alkalinus has shifted to a protein diet.</title>
        <authorList>
            <person name="Grum-Grzhimaylo A.A."/>
            <person name="Falkoski D.L."/>
            <person name="van den Heuvel J."/>
            <person name="Valero-Jimenez C.A."/>
            <person name="Min B."/>
            <person name="Choi I.G."/>
            <person name="Lipzen A."/>
            <person name="Daum C.G."/>
            <person name="Aanen D.K."/>
            <person name="Tsang A."/>
            <person name="Henrissat B."/>
            <person name="Bilanenko E.N."/>
            <person name="de Vries R.P."/>
            <person name="van Kan J.A.L."/>
            <person name="Grigoriev I.V."/>
            <person name="Debets A.J.M."/>
        </authorList>
    </citation>
    <scope>NUCLEOTIDE SEQUENCE [LARGE SCALE GENOMIC DNA]</scope>
    <source>
        <strain evidence="1 3">F11</strain>
    </source>
</reference>
<dbReference type="EMBL" id="ML119059">
    <property type="protein sequence ID" value="ROT36670.1"/>
    <property type="molecule type" value="Genomic_DNA"/>
</dbReference>
<evidence type="ECO:0000313" key="2">
    <source>
        <dbReference type="EMBL" id="ROT36670.1"/>
    </source>
</evidence>
<evidence type="ECO:0000313" key="1">
    <source>
        <dbReference type="EMBL" id="ROT34838.1"/>
    </source>
</evidence>